<accession>A0ABU2QWX1</accession>
<name>A0ABU2QWX1_9ACTN</name>
<comment type="caution">
    <text evidence="2">The sequence shown here is derived from an EMBL/GenBank/DDBJ whole genome shotgun (WGS) entry which is preliminary data.</text>
</comment>
<feature type="domain" description="HTH marR-type" evidence="1">
    <location>
        <begin position="39"/>
        <end position="141"/>
    </location>
</feature>
<organism evidence="2 3">
    <name type="scientific">Streptomyces evansiae</name>
    <dbReference type="NCBI Taxonomy" id="3075535"/>
    <lineage>
        <taxon>Bacteria</taxon>
        <taxon>Bacillati</taxon>
        <taxon>Actinomycetota</taxon>
        <taxon>Actinomycetes</taxon>
        <taxon>Kitasatosporales</taxon>
        <taxon>Streptomycetaceae</taxon>
        <taxon>Streptomyces</taxon>
    </lineage>
</organism>
<dbReference type="PANTHER" id="PTHR33164">
    <property type="entry name" value="TRANSCRIPTIONAL REGULATOR, MARR FAMILY"/>
    <property type="match status" value="1"/>
</dbReference>
<dbReference type="PANTHER" id="PTHR33164:SF99">
    <property type="entry name" value="MARR FAMILY REGULATORY PROTEIN"/>
    <property type="match status" value="1"/>
</dbReference>
<sequence length="151" mass="16115">MRLDPMDTSETGEPLSPGEQRLWRAFLGWSERATGAVAKGLAAAGVSVPEFEILARLDAAPHGRLGQLALGEDLGWSASRLSHQLTRMSTRGLLAREAAGTGRAVEVALTPQGTDLLRAAQRLHADAVREGFFAGLGEEGRRVLGEVFERG</sequence>
<dbReference type="Proteomes" id="UP001183610">
    <property type="component" value="Unassembled WGS sequence"/>
</dbReference>
<dbReference type="RefSeq" id="WP_234009517.1">
    <property type="nucleotide sequence ID" value="NZ_JAVRET010000012.1"/>
</dbReference>
<dbReference type="InterPro" id="IPR000835">
    <property type="entry name" value="HTH_MarR-typ"/>
</dbReference>
<dbReference type="InterPro" id="IPR039422">
    <property type="entry name" value="MarR/SlyA-like"/>
</dbReference>
<reference evidence="3" key="1">
    <citation type="submission" date="2023-07" db="EMBL/GenBank/DDBJ databases">
        <title>30 novel species of actinomycetes from the DSMZ collection.</title>
        <authorList>
            <person name="Nouioui I."/>
        </authorList>
    </citation>
    <scope>NUCLEOTIDE SEQUENCE [LARGE SCALE GENOMIC DNA]</scope>
    <source>
        <strain evidence="3">DSM 41979</strain>
    </source>
</reference>
<dbReference type="EMBL" id="JAVRET010000012">
    <property type="protein sequence ID" value="MDT0408957.1"/>
    <property type="molecule type" value="Genomic_DNA"/>
</dbReference>
<dbReference type="SUPFAM" id="SSF46785">
    <property type="entry name" value="Winged helix' DNA-binding domain"/>
    <property type="match status" value="1"/>
</dbReference>
<dbReference type="InterPro" id="IPR036388">
    <property type="entry name" value="WH-like_DNA-bd_sf"/>
</dbReference>
<dbReference type="SMART" id="SM00347">
    <property type="entry name" value="HTH_MARR"/>
    <property type="match status" value="1"/>
</dbReference>
<protein>
    <submittedName>
        <fullName evidence="2">MarR family winged helix-turn-helix transcriptional regulator</fullName>
    </submittedName>
</protein>
<evidence type="ECO:0000313" key="2">
    <source>
        <dbReference type="EMBL" id="MDT0408957.1"/>
    </source>
</evidence>
<gene>
    <name evidence="2" type="ORF">RM698_07785</name>
</gene>
<evidence type="ECO:0000313" key="3">
    <source>
        <dbReference type="Proteomes" id="UP001183610"/>
    </source>
</evidence>
<evidence type="ECO:0000259" key="1">
    <source>
        <dbReference type="SMART" id="SM00347"/>
    </source>
</evidence>
<dbReference type="Gene3D" id="1.10.10.10">
    <property type="entry name" value="Winged helix-like DNA-binding domain superfamily/Winged helix DNA-binding domain"/>
    <property type="match status" value="1"/>
</dbReference>
<keyword evidence="3" id="KW-1185">Reference proteome</keyword>
<dbReference type="InterPro" id="IPR036390">
    <property type="entry name" value="WH_DNA-bd_sf"/>
</dbReference>
<proteinExistence type="predicted"/>